<organism evidence="2 3">
    <name type="scientific">Priestia iocasae</name>
    <dbReference type="NCBI Taxonomy" id="2291674"/>
    <lineage>
        <taxon>Bacteria</taxon>
        <taxon>Bacillati</taxon>
        <taxon>Bacillota</taxon>
        <taxon>Bacilli</taxon>
        <taxon>Bacillales</taxon>
        <taxon>Bacillaceae</taxon>
        <taxon>Priestia</taxon>
    </lineage>
</organism>
<evidence type="ECO:0000313" key="2">
    <source>
        <dbReference type="EMBL" id="MBM7703498.1"/>
    </source>
</evidence>
<keyword evidence="3" id="KW-1185">Reference proteome</keyword>
<accession>A0ABS2QVI4</accession>
<keyword evidence="1" id="KW-0472">Membrane</keyword>
<comment type="caution">
    <text evidence="2">The sequence shown here is derived from an EMBL/GenBank/DDBJ whole genome shotgun (WGS) entry which is preliminary data.</text>
</comment>
<protein>
    <submittedName>
        <fullName evidence="2">Uncharacterized protein</fullName>
    </submittedName>
</protein>
<reference evidence="2 3" key="1">
    <citation type="submission" date="2021-01" db="EMBL/GenBank/DDBJ databases">
        <title>Genomic Encyclopedia of Type Strains, Phase IV (KMG-IV): sequencing the most valuable type-strain genomes for metagenomic binning, comparative biology and taxonomic classification.</title>
        <authorList>
            <person name="Goeker M."/>
        </authorList>
    </citation>
    <scope>NUCLEOTIDE SEQUENCE [LARGE SCALE GENOMIC DNA]</scope>
    <source>
        <strain evidence="2 3">DSM 104297</strain>
    </source>
</reference>
<name>A0ABS2QVI4_9BACI</name>
<dbReference type="EMBL" id="JAFBFC010000004">
    <property type="protein sequence ID" value="MBM7703498.1"/>
    <property type="molecule type" value="Genomic_DNA"/>
</dbReference>
<dbReference type="RefSeq" id="WP_205187407.1">
    <property type="nucleotide sequence ID" value="NZ_JAFBFC010000004.1"/>
</dbReference>
<keyword evidence="1" id="KW-0812">Transmembrane</keyword>
<evidence type="ECO:0000313" key="3">
    <source>
        <dbReference type="Proteomes" id="UP000809829"/>
    </source>
</evidence>
<sequence length="74" mass="8356">MAKTVCIGLASFVIMSALLLFIGATWNIKWLMFQFYNETATGFEAGGSVLPFIIAISFSYFIGRLYEKYVVRID</sequence>
<keyword evidence="1" id="KW-1133">Transmembrane helix</keyword>
<evidence type="ECO:0000256" key="1">
    <source>
        <dbReference type="SAM" id="Phobius"/>
    </source>
</evidence>
<feature type="transmembrane region" description="Helical" evidence="1">
    <location>
        <begin position="7"/>
        <end position="28"/>
    </location>
</feature>
<dbReference type="Proteomes" id="UP000809829">
    <property type="component" value="Unassembled WGS sequence"/>
</dbReference>
<proteinExistence type="predicted"/>
<feature type="transmembrane region" description="Helical" evidence="1">
    <location>
        <begin position="48"/>
        <end position="66"/>
    </location>
</feature>
<gene>
    <name evidence="2" type="ORF">JOC83_002347</name>
</gene>